<feature type="region of interest" description="Disordered" evidence="1">
    <location>
        <begin position="27"/>
        <end position="130"/>
    </location>
</feature>
<evidence type="ECO:0000313" key="3">
    <source>
        <dbReference type="Proteomes" id="UP000019484"/>
    </source>
</evidence>
<comment type="caution">
    <text evidence="2">The sequence shown here is derived from an EMBL/GenBank/DDBJ whole genome shotgun (WGS) entry which is preliminary data.</text>
</comment>
<dbReference type="eggNOG" id="ENOG502SJTA">
    <property type="taxonomic scope" value="Eukaryota"/>
</dbReference>
<feature type="compositionally biased region" description="Polar residues" evidence="1">
    <location>
        <begin position="515"/>
        <end position="526"/>
    </location>
</feature>
<feature type="compositionally biased region" description="Basic and acidic residues" evidence="1">
    <location>
        <begin position="315"/>
        <end position="326"/>
    </location>
</feature>
<gene>
    <name evidence="2" type="ORF">A1O1_08953</name>
</gene>
<evidence type="ECO:0000256" key="1">
    <source>
        <dbReference type="SAM" id="MobiDB-lite"/>
    </source>
</evidence>
<dbReference type="OrthoDB" id="5324692at2759"/>
<feature type="compositionally biased region" description="Pro residues" evidence="1">
    <location>
        <begin position="443"/>
        <end position="452"/>
    </location>
</feature>
<evidence type="ECO:0000313" key="2">
    <source>
        <dbReference type="EMBL" id="EXJ78552.1"/>
    </source>
</evidence>
<sequence>MTPQWPPSPCVEDEDVALAKEHVHGVPLHELKSDDQPASSRGSVDQYPIILDSHAPATTFENASPADLDQDRNSDKAPLPQREEAATIPAITNHEKRFVYLPSKRPDMGPADRAESLQRSRSATRFAEQQLRRGRPPIPRLQTDLGDALDGVVTGHRRAVSPYAHRSSTATNTLSAGAQNGHKLLSPMDAHEYRRPVSAHPKTHYMRHDGIDSDHKLKPSRRAERSRSRSERQSFSQSDRSDSERYKPLTSSARQHDSENAFNRRARRQRSPAPPHGAFDGYSYTGQDHITPPQSPKVVSTWSSVVDQTILSETPPDRRCGAERGTNESPYTSSAEEAYGQSFVSGDDRTAARRGRSRRGSRSHHEHDDKARPTRGISTRQERVYDKDASHGPRSSEAHLHRRSQTPGIPKGLEDYFAKAFATNQNRRMNHADSQSRAVSPKTSPPQSPPRTPLGERSSRDYFEAASTTLKPTRQRSRPPSWDDSHFKDIKPLTSLLGAATLGASLAAKTIPSLSRASTSHSGETPSTGSQSRLGSGQRSRKSSPVSGAAPMMSPNMSRTNSTAGQDDAPSMRTTTYTVHENRTLPLSATYAPMATLEPPRPSLRAASYSHTHSPDQPRPPALYRAHSSTPSPSSQGFRPTIQVPSHPVASSAPITPEVASLGHSQLRPTSMPPCPRSRPVTGLNDWYTIRDLPYLDFCPTCMSFLGVTRFRDHFVPSLPKDPRRPVVCAMSLPWLRVAWVQSIKHDRKELTLVWKISTPPPQETRPCPGSKADLRRWYHLTDPRTGRPVESFDICSACVRNLDLIFPKLQYHLFDRPATKPCQEKVCNMNTNSRHFFPIMIELERLADRREKEQLRQKDIQDFVDFVRRISRHRECTKDTMLATSSWHYIPELPELTICEECFEEVVWPFRDRPIARDVSKTLRLVPNLHRSQLASGNSCQLYSDRMRKIFYEAVNKNDFDSLKTAAKYRYSMEHRLQEMQKLYEMDQKAGIDRRTEMERNVAIWKSIE</sequence>
<feature type="compositionally biased region" description="Basic and acidic residues" evidence="1">
    <location>
        <begin position="380"/>
        <end position="399"/>
    </location>
</feature>
<feature type="compositionally biased region" description="Basic and acidic residues" evidence="1">
    <location>
        <begin position="206"/>
        <end position="232"/>
    </location>
</feature>
<dbReference type="AlphaFoldDB" id="W9XDK5"/>
<protein>
    <submittedName>
        <fullName evidence="2">Uncharacterized protein</fullName>
    </submittedName>
</protein>
<dbReference type="GeneID" id="19163799"/>
<feature type="compositionally biased region" description="Polar residues" evidence="1">
    <location>
        <begin position="627"/>
        <end position="638"/>
    </location>
</feature>
<feature type="compositionally biased region" description="Basic and acidic residues" evidence="1">
    <location>
        <begin position="93"/>
        <end position="118"/>
    </location>
</feature>
<dbReference type="Proteomes" id="UP000019484">
    <property type="component" value="Unassembled WGS sequence"/>
</dbReference>
<dbReference type="HOGENOM" id="CLU_297891_0_0_1"/>
<proteinExistence type="predicted"/>
<feature type="region of interest" description="Disordered" evidence="1">
    <location>
        <begin position="515"/>
        <end position="572"/>
    </location>
</feature>
<keyword evidence="3" id="KW-1185">Reference proteome</keyword>
<dbReference type="STRING" id="1182541.W9XDK5"/>
<feature type="compositionally biased region" description="Polar residues" evidence="1">
    <location>
        <begin position="555"/>
        <end position="565"/>
    </location>
</feature>
<organism evidence="2 3">
    <name type="scientific">Capronia coronata CBS 617.96</name>
    <dbReference type="NCBI Taxonomy" id="1182541"/>
    <lineage>
        <taxon>Eukaryota</taxon>
        <taxon>Fungi</taxon>
        <taxon>Dikarya</taxon>
        <taxon>Ascomycota</taxon>
        <taxon>Pezizomycotina</taxon>
        <taxon>Eurotiomycetes</taxon>
        <taxon>Chaetothyriomycetidae</taxon>
        <taxon>Chaetothyriales</taxon>
        <taxon>Herpotrichiellaceae</taxon>
        <taxon>Capronia</taxon>
    </lineage>
</organism>
<accession>W9XDK5</accession>
<feature type="compositionally biased region" description="Basic and acidic residues" evidence="1">
    <location>
        <begin position="363"/>
        <end position="372"/>
    </location>
</feature>
<dbReference type="EMBL" id="AMWN01000011">
    <property type="protein sequence ID" value="EXJ78552.1"/>
    <property type="molecule type" value="Genomic_DNA"/>
</dbReference>
<feature type="compositionally biased region" description="Polar residues" evidence="1">
    <location>
        <begin position="166"/>
        <end position="178"/>
    </location>
</feature>
<feature type="compositionally biased region" description="Basic residues" evidence="1">
    <location>
        <begin position="352"/>
        <end position="362"/>
    </location>
</feature>
<name>W9XDK5_9EURO</name>
<feature type="compositionally biased region" description="Low complexity" evidence="1">
    <location>
        <begin position="527"/>
        <end position="538"/>
    </location>
</feature>
<feature type="region of interest" description="Disordered" evidence="1">
    <location>
        <begin position="589"/>
        <end position="654"/>
    </location>
</feature>
<feature type="compositionally biased region" description="Basic and acidic residues" evidence="1">
    <location>
        <begin position="69"/>
        <end position="85"/>
    </location>
</feature>
<feature type="region of interest" description="Disordered" evidence="1">
    <location>
        <begin position="163"/>
        <end position="182"/>
    </location>
</feature>
<dbReference type="RefSeq" id="XP_007728000.1">
    <property type="nucleotide sequence ID" value="XM_007729810.1"/>
</dbReference>
<feature type="region of interest" description="Disordered" evidence="1">
    <location>
        <begin position="198"/>
        <end position="411"/>
    </location>
</feature>
<feature type="compositionally biased region" description="Polar residues" evidence="1">
    <location>
        <begin position="424"/>
        <end position="442"/>
    </location>
</feature>
<reference evidence="2 3" key="1">
    <citation type="submission" date="2013-03" db="EMBL/GenBank/DDBJ databases">
        <title>The Genome Sequence of Capronia coronata CBS 617.96.</title>
        <authorList>
            <consortium name="The Broad Institute Genomics Platform"/>
            <person name="Cuomo C."/>
            <person name="de Hoog S."/>
            <person name="Gorbushina A."/>
            <person name="Walker B."/>
            <person name="Young S.K."/>
            <person name="Zeng Q."/>
            <person name="Gargeya S."/>
            <person name="Fitzgerald M."/>
            <person name="Haas B."/>
            <person name="Abouelleil A."/>
            <person name="Allen A.W."/>
            <person name="Alvarado L."/>
            <person name="Arachchi H.M."/>
            <person name="Berlin A.M."/>
            <person name="Chapman S.B."/>
            <person name="Gainer-Dewar J."/>
            <person name="Goldberg J."/>
            <person name="Griggs A."/>
            <person name="Gujja S."/>
            <person name="Hansen M."/>
            <person name="Howarth C."/>
            <person name="Imamovic A."/>
            <person name="Ireland A."/>
            <person name="Larimer J."/>
            <person name="McCowan C."/>
            <person name="Murphy C."/>
            <person name="Pearson M."/>
            <person name="Poon T.W."/>
            <person name="Priest M."/>
            <person name="Roberts A."/>
            <person name="Saif S."/>
            <person name="Shea T."/>
            <person name="Sisk P."/>
            <person name="Sykes S."/>
            <person name="Wortman J."/>
            <person name="Nusbaum C."/>
            <person name="Birren B."/>
        </authorList>
    </citation>
    <scope>NUCLEOTIDE SEQUENCE [LARGE SCALE GENOMIC DNA]</scope>
    <source>
        <strain evidence="2 3">CBS 617.96</strain>
    </source>
</reference>
<feature type="compositionally biased region" description="Polar residues" evidence="1">
    <location>
        <begin position="297"/>
        <end position="312"/>
    </location>
</feature>
<feature type="region of interest" description="Disordered" evidence="1">
    <location>
        <begin position="424"/>
        <end position="486"/>
    </location>
</feature>